<dbReference type="GO" id="GO:0005829">
    <property type="term" value="C:cytosol"/>
    <property type="evidence" value="ECO:0007669"/>
    <property type="project" value="TreeGrafter"/>
</dbReference>
<evidence type="ECO:0000313" key="2">
    <source>
        <dbReference type="Proteomes" id="UP000824998"/>
    </source>
</evidence>
<dbReference type="EMBL" id="MU251729">
    <property type="protein sequence ID" value="KAG9229811.1"/>
    <property type="molecule type" value="Genomic_DNA"/>
</dbReference>
<comment type="caution">
    <text evidence="1">The sequence shown here is derived from an EMBL/GenBank/DDBJ whole genome shotgun (WGS) entry which is preliminary data.</text>
</comment>
<sequence>MTSNGSPPTKIAVFCGASAGNSPIFMESARELATHMASLNIQLVYGGGNSGIMGMLAKTLVSLSGPQSVHGIIPDALVKYERDPEAGATVKPTGETCTLPDYEIYGYTEVVSDMHTRKLKMAQAVMKGGPGSGFIALAGGFGTFEELMEMATWNQLGIMDKGVVVLNQDGFWDDLFKWVDKSITAGFIKQTNRGIMLEARNAQEAVKLLKEYVPSPGRFKLQWGNE</sequence>
<dbReference type="InterPro" id="IPR005269">
    <property type="entry name" value="LOG"/>
</dbReference>
<dbReference type="SUPFAM" id="SSF102405">
    <property type="entry name" value="MCP/YpsA-like"/>
    <property type="match status" value="1"/>
</dbReference>
<protein>
    <recommendedName>
        <fullName evidence="3">Lysine decarboxylase-like protein</fullName>
    </recommendedName>
</protein>
<dbReference type="AlphaFoldDB" id="A0A9P7YAN4"/>
<name>A0A9P7YAN4_9HELO</name>
<dbReference type="InterPro" id="IPR031100">
    <property type="entry name" value="LOG_fam"/>
</dbReference>
<evidence type="ECO:0008006" key="3">
    <source>
        <dbReference type="Google" id="ProtNLM"/>
    </source>
</evidence>
<organism evidence="1 2">
    <name type="scientific">Amylocarpus encephaloides</name>
    <dbReference type="NCBI Taxonomy" id="45428"/>
    <lineage>
        <taxon>Eukaryota</taxon>
        <taxon>Fungi</taxon>
        <taxon>Dikarya</taxon>
        <taxon>Ascomycota</taxon>
        <taxon>Pezizomycotina</taxon>
        <taxon>Leotiomycetes</taxon>
        <taxon>Helotiales</taxon>
        <taxon>Helotiales incertae sedis</taxon>
        <taxon>Amylocarpus</taxon>
    </lineage>
</organism>
<dbReference type="PANTHER" id="PTHR31223:SF70">
    <property type="entry name" value="LOG FAMILY PROTEIN YJL055W"/>
    <property type="match status" value="1"/>
</dbReference>
<gene>
    <name evidence="1" type="ORF">BJ875DRAFT_473921</name>
</gene>
<dbReference type="Proteomes" id="UP000824998">
    <property type="component" value="Unassembled WGS sequence"/>
</dbReference>
<proteinExistence type="predicted"/>
<dbReference type="OrthoDB" id="414463at2759"/>
<dbReference type="GO" id="GO:0009691">
    <property type="term" value="P:cytokinin biosynthetic process"/>
    <property type="evidence" value="ECO:0007669"/>
    <property type="project" value="InterPro"/>
</dbReference>
<dbReference type="GO" id="GO:0016799">
    <property type="term" value="F:hydrolase activity, hydrolyzing N-glycosyl compounds"/>
    <property type="evidence" value="ECO:0007669"/>
    <property type="project" value="TreeGrafter"/>
</dbReference>
<dbReference type="Pfam" id="PF03641">
    <property type="entry name" value="Lysine_decarbox"/>
    <property type="match status" value="1"/>
</dbReference>
<accession>A0A9P7YAN4</accession>
<reference evidence="1" key="1">
    <citation type="journal article" date="2021" name="IMA Fungus">
        <title>Genomic characterization of three marine fungi, including Emericellopsis atlantica sp. nov. with signatures of a generalist lifestyle and marine biomass degradation.</title>
        <authorList>
            <person name="Hagestad O.C."/>
            <person name="Hou L."/>
            <person name="Andersen J.H."/>
            <person name="Hansen E.H."/>
            <person name="Altermark B."/>
            <person name="Li C."/>
            <person name="Kuhnert E."/>
            <person name="Cox R.J."/>
            <person name="Crous P.W."/>
            <person name="Spatafora J.W."/>
            <person name="Lail K."/>
            <person name="Amirebrahimi M."/>
            <person name="Lipzen A."/>
            <person name="Pangilinan J."/>
            <person name="Andreopoulos W."/>
            <person name="Hayes R.D."/>
            <person name="Ng V."/>
            <person name="Grigoriev I.V."/>
            <person name="Jackson S.A."/>
            <person name="Sutton T.D.S."/>
            <person name="Dobson A.D.W."/>
            <person name="Rama T."/>
        </authorList>
    </citation>
    <scope>NUCLEOTIDE SEQUENCE</scope>
    <source>
        <strain evidence="1">TRa018bII</strain>
    </source>
</reference>
<keyword evidence="2" id="KW-1185">Reference proteome</keyword>
<dbReference type="PANTHER" id="PTHR31223">
    <property type="entry name" value="LOG FAMILY PROTEIN YJL055W"/>
    <property type="match status" value="1"/>
</dbReference>
<evidence type="ECO:0000313" key="1">
    <source>
        <dbReference type="EMBL" id="KAG9229811.1"/>
    </source>
</evidence>
<dbReference type="NCBIfam" id="TIGR00730">
    <property type="entry name" value="Rossman fold protein, TIGR00730 family"/>
    <property type="match status" value="1"/>
</dbReference>
<dbReference type="Gene3D" id="3.40.50.450">
    <property type="match status" value="1"/>
</dbReference>
<dbReference type="FunFam" id="3.40.50.450:FF:000018">
    <property type="entry name" value="Lysine decarboxylase-like protein"/>
    <property type="match status" value="1"/>
</dbReference>